<dbReference type="EMBL" id="JAVLSJ010000001">
    <property type="protein sequence ID" value="MDR9847191.1"/>
    <property type="molecule type" value="Genomic_DNA"/>
</dbReference>
<name>A0ABU2EGD6_9BURK</name>
<evidence type="ECO:0000256" key="5">
    <source>
        <dbReference type="SAM" id="MobiDB-lite"/>
    </source>
</evidence>
<evidence type="ECO:0000256" key="6">
    <source>
        <dbReference type="SAM" id="Phobius"/>
    </source>
</evidence>
<keyword evidence="3 8" id="KW-0378">Hydrolase</keyword>
<keyword evidence="6" id="KW-1133">Transmembrane helix</keyword>
<evidence type="ECO:0000259" key="7">
    <source>
        <dbReference type="Pfam" id="PF01343"/>
    </source>
</evidence>
<evidence type="ECO:0000256" key="1">
    <source>
        <dbReference type="ARBA" id="ARBA00008683"/>
    </source>
</evidence>
<dbReference type="InterPro" id="IPR047272">
    <property type="entry name" value="S49_SppA_C"/>
</dbReference>
<dbReference type="Pfam" id="PF01343">
    <property type="entry name" value="Peptidase_S49"/>
    <property type="match status" value="1"/>
</dbReference>
<comment type="similarity">
    <text evidence="1">Belongs to the peptidase S49 family.</text>
</comment>
<evidence type="ECO:0000313" key="8">
    <source>
        <dbReference type="EMBL" id="MDR9847191.1"/>
    </source>
</evidence>
<accession>A0ABU2EGD6</accession>
<sequence>MSNNESDNPQDRPPQSSSSSPASPPPAAPSSSIPASVREDKKSGWERDVLEKLALFAVKEQRARRRWGIFFRIAILVVIVLGGWMAFTYNKIESEPLGTHTALVEIRGTIESEGQGSAGVVIPALDKAFAASDSVGVILKINSPGGSPVQAGMINDEITRLRKAYPKKPIYVVVEEMCASGGYYIAVAADKIYVNKASLIGSVGVLMDGFGFTGLMDKLGVERRLLTAGENKSFLDPFSPQSPKQREYAQSMLQEIHQQFIEVVRQGRGTRLKETPDTFSGLVWTGSKAVELGLADGYGTVDSVARDVIKAEDVVDYTQTENLSERVLKKFGVAFGAGFAKTLMSAPLSQLR</sequence>
<dbReference type="InterPro" id="IPR029045">
    <property type="entry name" value="ClpP/crotonase-like_dom_sf"/>
</dbReference>
<keyword evidence="2" id="KW-0645">Protease</keyword>
<evidence type="ECO:0000256" key="3">
    <source>
        <dbReference type="ARBA" id="ARBA00022801"/>
    </source>
</evidence>
<evidence type="ECO:0000256" key="2">
    <source>
        <dbReference type="ARBA" id="ARBA00022670"/>
    </source>
</evidence>
<organism evidence="8 9">
    <name type="scientific">Herbaspirillum huttiense subsp. lycopersici</name>
    <dbReference type="NCBI Taxonomy" id="3074428"/>
    <lineage>
        <taxon>Bacteria</taxon>
        <taxon>Pseudomonadati</taxon>
        <taxon>Pseudomonadota</taxon>
        <taxon>Betaproteobacteria</taxon>
        <taxon>Burkholderiales</taxon>
        <taxon>Oxalobacteraceae</taxon>
        <taxon>Herbaspirillum</taxon>
    </lineage>
</organism>
<keyword evidence="6" id="KW-0472">Membrane</keyword>
<keyword evidence="4" id="KW-0720">Serine protease</keyword>
<dbReference type="RefSeq" id="WP_034332211.1">
    <property type="nucleotide sequence ID" value="NZ_JAVLSJ010000001.1"/>
</dbReference>
<dbReference type="Proteomes" id="UP001246576">
    <property type="component" value="Unassembled WGS sequence"/>
</dbReference>
<gene>
    <name evidence="8" type="ORF">RI048_03090</name>
</gene>
<dbReference type="InterPro" id="IPR002142">
    <property type="entry name" value="Peptidase_S49"/>
</dbReference>
<dbReference type="EC" id="3.4.21.-" evidence="8"/>
<feature type="region of interest" description="Disordered" evidence="5">
    <location>
        <begin position="1"/>
        <end position="41"/>
    </location>
</feature>
<proteinExistence type="inferred from homology"/>
<dbReference type="SUPFAM" id="SSF52096">
    <property type="entry name" value="ClpP/crotonase"/>
    <property type="match status" value="1"/>
</dbReference>
<feature type="transmembrane region" description="Helical" evidence="6">
    <location>
        <begin position="69"/>
        <end position="87"/>
    </location>
</feature>
<dbReference type="PANTHER" id="PTHR42987">
    <property type="entry name" value="PEPTIDASE S49"/>
    <property type="match status" value="1"/>
</dbReference>
<evidence type="ECO:0000313" key="9">
    <source>
        <dbReference type="Proteomes" id="UP001246576"/>
    </source>
</evidence>
<evidence type="ECO:0000256" key="4">
    <source>
        <dbReference type="ARBA" id="ARBA00022825"/>
    </source>
</evidence>
<dbReference type="GeneID" id="90164274"/>
<protein>
    <submittedName>
        <fullName evidence="8">S49 family peptidase</fullName>
        <ecNumber evidence="8">3.4.21.-</ecNumber>
    </submittedName>
</protein>
<reference evidence="8" key="1">
    <citation type="submission" date="2023-09" db="EMBL/GenBank/DDBJ databases">
        <title>Description of first Herbaspirillum huttiense subsp. nephrolepsisexaltata and Herbaspirillum huttiense subsp. lycopersicon.</title>
        <authorList>
            <person name="Poudel M."/>
            <person name="Sharma A."/>
            <person name="Goss E."/>
            <person name="Tapia J.H."/>
            <person name="Harmon C.M."/>
            <person name="Jones J.B."/>
        </authorList>
    </citation>
    <scope>NUCLEOTIDE SEQUENCE</scope>
    <source>
        <strain evidence="8">SE1</strain>
    </source>
</reference>
<dbReference type="PANTHER" id="PTHR42987:SF8">
    <property type="entry name" value="PROTEINASE"/>
    <property type="match status" value="1"/>
</dbReference>
<keyword evidence="9" id="KW-1185">Reference proteome</keyword>
<dbReference type="CDD" id="cd07023">
    <property type="entry name" value="S49_Sppa_N_C"/>
    <property type="match status" value="1"/>
</dbReference>
<comment type="caution">
    <text evidence="8">The sequence shown here is derived from an EMBL/GenBank/DDBJ whole genome shotgun (WGS) entry which is preliminary data.</text>
</comment>
<dbReference type="Gene3D" id="3.90.226.10">
    <property type="entry name" value="2-enoyl-CoA Hydratase, Chain A, domain 1"/>
    <property type="match status" value="1"/>
</dbReference>
<feature type="domain" description="Peptidase S49" evidence="7">
    <location>
        <begin position="167"/>
        <end position="310"/>
    </location>
</feature>
<keyword evidence="6" id="KW-0812">Transmembrane</keyword>
<dbReference type="GO" id="GO:0016787">
    <property type="term" value="F:hydrolase activity"/>
    <property type="evidence" value="ECO:0007669"/>
    <property type="project" value="UniProtKB-KW"/>
</dbReference>